<dbReference type="Pfam" id="PF04616">
    <property type="entry name" value="Glyco_hydro_43"/>
    <property type="match status" value="1"/>
</dbReference>
<reference evidence="7 8" key="1">
    <citation type="submission" date="2024-09" db="EMBL/GenBank/DDBJ databases">
        <authorList>
            <person name="Sun Q."/>
            <person name="Mori K."/>
        </authorList>
    </citation>
    <scope>NUCLEOTIDE SEQUENCE [LARGE SCALE GENOMIC DNA]</scope>
    <source>
        <strain evidence="7 8">ATCC 51272</strain>
    </source>
</reference>
<evidence type="ECO:0000256" key="5">
    <source>
        <dbReference type="RuleBase" id="RU361187"/>
    </source>
</evidence>
<dbReference type="PANTHER" id="PTHR43301:SF3">
    <property type="entry name" value="ARABINAN ENDO-1,5-ALPHA-L-ARABINOSIDASE A-RELATED"/>
    <property type="match status" value="1"/>
</dbReference>
<comment type="pathway">
    <text evidence="1">Glycan metabolism; L-arabinan degradation.</text>
</comment>
<evidence type="ECO:0000256" key="1">
    <source>
        <dbReference type="ARBA" id="ARBA00004834"/>
    </source>
</evidence>
<dbReference type="PANTHER" id="PTHR43301">
    <property type="entry name" value="ARABINAN ENDO-1,5-ALPHA-L-ARABINOSIDASE"/>
    <property type="match status" value="1"/>
</dbReference>
<feature type="signal peptide" evidence="6">
    <location>
        <begin position="1"/>
        <end position="19"/>
    </location>
</feature>
<evidence type="ECO:0000313" key="7">
    <source>
        <dbReference type="EMBL" id="MFB9896567.1"/>
    </source>
</evidence>
<protein>
    <submittedName>
        <fullName evidence="7">Glycoside hydrolase family 43 protein</fullName>
    </submittedName>
</protein>
<organism evidence="7 8">
    <name type="scientific">Hallella seregens ATCC 51272</name>
    <dbReference type="NCBI Taxonomy" id="1336250"/>
    <lineage>
        <taxon>Bacteria</taxon>
        <taxon>Pseudomonadati</taxon>
        <taxon>Bacteroidota</taxon>
        <taxon>Bacteroidia</taxon>
        <taxon>Bacteroidales</taxon>
        <taxon>Prevotellaceae</taxon>
        <taxon>Hallella</taxon>
    </lineage>
</organism>
<dbReference type="InterPro" id="IPR006710">
    <property type="entry name" value="Glyco_hydro_43"/>
</dbReference>
<accession>A0ABV5ZGR0</accession>
<evidence type="ECO:0000256" key="2">
    <source>
        <dbReference type="ARBA" id="ARBA00009865"/>
    </source>
</evidence>
<evidence type="ECO:0000313" key="8">
    <source>
        <dbReference type="Proteomes" id="UP001589688"/>
    </source>
</evidence>
<gene>
    <name evidence="7" type="ORF">ACFFK8_01685</name>
</gene>
<dbReference type="InterPro" id="IPR023296">
    <property type="entry name" value="Glyco_hydro_beta-prop_sf"/>
</dbReference>
<evidence type="ECO:0000256" key="3">
    <source>
        <dbReference type="ARBA" id="ARBA00022801"/>
    </source>
</evidence>
<keyword evidence="3 5" id="KW-0378">Hydrolase</keyword>
<dbReference type="SUPFAM" id="SSF75005">
    <property type="entry name" value="Arabinanase/levansucrase/invertase"/>
    <property type="match status" value="1"/>
</dbReference>
<keyword evidence="8" id="KW-1185">Reference proteome</keyword>
<feature type="chain" id="PRO_5046319374" evidence="6">
    <location>
        <begin position="20"/>
        <end position="331"/>
    </location>
</feature>
<keyword evidence="6" id="KW-0732">Signal</keyword>
<name>A0ABV5ZGR0_9BACT</name>
<comment type="caution">
    <text evidence="7">The sequence shown here is derived from an EMBL/GenBank/DDBJ whole genome shotgun (WGS) entry which is preliminary data.</text>
</comment>
<proteinExistence type="inferred from homology"/>
<sequence length="331" mass="37142">MRKSSITVLLCLSSLAIVAQEKTLSLTDLQIRDPYILADKASSTYYLYRTHNAKNADGKETGGIEVYRSKDLKQWHGPKQVLTLPSDNWSTGVIWAPEVHKYKGKYYAFATVNSDIKWKNNVEGWAEYKWRGTQIFRAATPTGPFLPLTKHQQTPLDEMALDGTLWVEDGIPYMIYCHEWVQVCDGTMNLIRMSPDLSHTVGNPQMLFNATAAPWATGVATEAADMPRAVVTDGCFLYRTRTGKLLMIWSSFHGKDYATGIAKSTTDKVAGPWRQQTEPLYTSDGGHGMLFRTFDGQLCIVLHSPNSGNERAHIFRVDDLGNTLRLGQEVK</sequence>
<dbReference type="GO" id="GO:0016787">
    <property type="term" value="F:hydrolase activity"/>
    <property type="evidence" value="ECO:0007669"/>
    <property type="project" value="UniProtKB-KW"/>
</dbReference>
<evidence type="ECO:0000256" key="6">
    <source>
        <dbReference type="SAM" id="SignalP"/>
    </source>
</evidence>
<dbReference type="RefSeq" id="WP_027952117.1">
    <property type="nucleotide sequence ID" value="NZ_JADU01000011.1"/>
</dbReference>
<comment type="similarity">
    <text evidence="2 5">Belongs to the glycosyl hydrolase 43 family.</text>
</comment>
<dbReference type="CDD" id="cd08981">
    <property type="entry name" value="GH43_Bt1873-like"/>
    <property type="match status" value="1"/>
</dbReference>
<dbReference type="Gene3D" id="2.115.10.20">
    <property type="entry name" value="Glycosyl hydrolase domain, family 43"/>
    <property type="match status" value="1"/>
</dbReference>
<dbReference type="Proteomes" id="UP001589688">
    <property type="component" value="Unassembled WGS sequence"/>
</dbReference>
<dbReference type="InterPro" id="IPR050727">
    <property type="entry name" value="GH43_arabinanases"/>
</dbReference>
<dbReference type="EMBL" id="JBHLZF010000001">
    <property type="protein sequence ID" value="MFB9896567.1"/>
    <property type="molecule type" value="Genomic_DNA"/>
</dbReference>
<keyword evidence="4 5" id="KW-0326">Glycosidase</keyword>
<evidence type="ECO:0000256" key="4">
    <source>
        <dbReference type="ARBA" id="ARBA00023295"/>
    </source>
</evidence>